<accession>A0A139BUG0</accession>
<sequence>MKPNNLLLHCYAEKSGEQWQVFCLDLSLAAQGDSFKEARIKLDSMVESYLQDALVGEDKEYADQLLNRKAPLRQWIKYYFFRLIFLIFSTKNRLPRLFKEAIPMVPCSHRHA</sequence>
<name>A0A139BUG0_9PROT</name>
<dbReference type="EMBL" id="LSLI01000027">
    <property type="protein sequence ID" value="KXS32533.1"/>
    <property type="molecule type" value="Genomic_DNA"/>
</dbReference>
<dbReference type="Proteomes" id="UP000070578">
    <property type="component" value="Unassembled WGS sequence"/>
</dbReference>
<protein>
    <recommendedName>
        <fullName evidence="3">DUF1902 domain-containing protein</fullName>
    </recommendedName>
</protein>
<comment type="caution">
    <text evidence="1">The sequence shown here is derived from an EMBL/GenBank/DDBJ whole genome shotgun (WGS) entry which is preliminary data.</text>
</comment>
<evidence type="ECO:0000313" key="1">
    <source>
        <dbReference type="EMBL" id="KXS32533.1"/>
    </source>
</evidence>
<proteinExistence type="predicted"/>
<evidence type="ECO:0000313" key="2">
    <source>
        <dbReference type="Proteomes" id="UP000070578"/>
    </source>
</evidence>
<reference evidence="1 2" key="2">
    <citation type="submission" date="2016-03" db="EMBL/GenBank/DDBJ databases">
        <title>New uncultured bacterium of the family Gallionellaceae from acid mine drainage: description and reconstruction of genome based on metagenomic analysis of microbial community.</title>
        <authorList>
            <person name="Kadnikov V."/>
            <person name="Ivasenko D."/>
            <person name="Beletsky A."/>
            <person name="Mardanov A."/>
            <person name="Danilova E."/>
            <person name="Pimenov N."/>
            <person name="Karnachuk O."/>
            <person name="Ravin N."/>
        </authorList>
    </citation>
    <scope>NUCLEOTIDE SEQUENCE [LARGE SCALE GENOMIC DNA]</scope>
    <source>
        <strain evidence="1">ShG14-8</strain>
    </source>
</reference>
<evidence type="ECO:0008006" key="3">
    <source>
        <dbReference type="Google" id="ProtNLM"/>
    </source>
</evidence>
<gene>
    <name evidence="1" type="ORF">AWT59_1366</name>
</gene>
<dbReference type="AlphaFoldDB" id="A0A139BUG0"/>
<reference evidence="1 2" key="1">
    <citation type="submission" date="2016-02" db="EMBL/GenBank/DDBJ databases">
        <authorList>
            <person name="Wen L."/>
            <person name="He K."/>
            <person name="Yang H."/>
        </authorList>
    </citation>
    <scope>NUCLEOTIDE SEQUENCE [LARGE SCALE GENOMIC DNA]</scope>
    <source>
        <strain evidence="1">ShG14-8</strain>
    </source>
</reference>
<dbReference type="PATRIC" id="fig|1796491.3.peg.1498"/>
<organism evidence="1 2">
    <name type="scientific">Candidatus Gallionella acididurans</name>
    <dbReference type="NCBI Taxonomy" id="1796491"/>
    <lineage>
        <taxon>Bacteria</taxon>
        <taxon>Pseudomonadati</taxon>
        <taxon>Pseudomonadota</taxon>
        <taxon>Betaproteobacteria</taxon>
        <taxon>Nitrosomonadales</taxon>
        <taxon>Gallionellaceae</taxon>
        <taxon>Gallionella</taxon>
    </lineage>
</organism>